<dbReference type="InterPro" id="IPR039556">
    <property type="entry name" value="ICL/PEPM"/>
</dbReference>
<dbReference type="Pfam" id="PF13714">
    <property type="entry name" value="PEP_mutase"/>
    <property type="match status" value="1"/>
</dbReference>
<evidence type="ECO:0000313" key="2">
    <source>
        <dbReference type="Proteomes" id="UP000248863"/>
    </source>
</evidence>
<dbReference type="Gene3D" id="3.20.20.60">
    <property type="entry name" value="Phosphoenolpyruvate-binding domains"/>
    <property type="match status" value="1"/>
</dbReference>
<reference evidence="1 2" key="1">
    <citation type="submission" date="2017-07" db="EMBL/GenBank/DDBJ databases">
        <title>Draft Genome Sequences of Select Purple Nonsulfur Bacteria.</title>
        <authorList>
            <person name="Lasarre B."/>
            <person name="Mckinlay J.B."/>
        </authorList>
    </citation>
    <scope>NUCLEOTIDE SEQUENCE [LARGE SCALE GENOMIC DNA]</scope>
    <source>
        <strain evidence="1 2">DSM 11907</strain>
    </source>
</reference>
<dbReference type="PROSITE" id="PS00161">
    <property type="entry name" value="ISOCITRATE_LYASE"/>
    <property type="match status" value="1"/>
</dbReference>
<dbReference type="RefSeq" id="WP_111355158.1">
    <property type="nucleotide sequence ID" value="NZ_NHSK01000161.1"/>
</dbReference>
<organism evidence="1 2">
    <name type="scientific">Rhodoplanes elegans</name>
    <dbReference type="NCBI Taxonomy" id="29408"/>
    <lineage>
        <taxon>Bacteria</taxon>
        <taxon>Pseudomonadati</taxon>
        <taxon>Pseudomonadota</taxon>
        <taxon>Alphaproteobacteria</taxon>
        <taxon>Hyphomicrobiales</taxon>
        <taxon>Nitrobacteraceae</taxon>
        <taxon>Rhodoplanes</taxon>
    </lineage>
</organism>
<accession>A0A327KV69</accession>
<dbReference type="InterPro" id="IPR015813">
    <property type="entry name" value="Pyrv/PenolPyrv_kinase-like_dom"/>
</dbReference>
<sequence length="299" mass="31456">MTLKHRLDSGGTIVAPGIYDALTASLAAAAGFEALYLSGAAIAYTRLGCPDIGLVTMSEVAEVITLVRDRVPTALIVDADNGYGNALNVQRTVRLFERAGATAIQLEDQSFPKRCGHLRDKTLIPAAEMAGKVKAAVDARASDETLIVARTDAVAVEGFERAVERARLYAEAGADVLFVEAPRSRDQLDRLVAALAGTRPLLVNMVEGGDTPLMPAAELGALGFRIVIFPGGIVRALARTAQAYYASLAATGSNAAFADRMFDFSALNTLIGTPEMLALGAGYDHFGRDHSATDEETAA</sequence>
<dbReference type="PANTHER" id="PTHR42905:SF5">
    <property type="entry name" value="CARBOXYVINYL-CARBOXYPHOSPHONATE PHOSPHORYLMUTASE, CHLOROPLASTIC"/>
    <property type="match status" value="1"/>
</dbReference>
<protein>
    <submittedName>
        <fullName evidence="1">Carboxyvinyl-carboxyphosphonate phosphorylmutase</fullName>
    </submittedName>
</protein>
<dbReference type="InterPro" id="IPR018523">
    <property type="entry name" value="Isocitrate_lyase_ph_CS"/>
</dbReference>
<gene>
    <name evidence="1" type="ORF">CH338_00905</name>
</gene>
<dbReference type="EMBL" id="NPEU01000004">
    <property type="protein sequence ID" value="RAI42107.1"/>
    <property type="molecule type" value="Genomic_DNA"/>
</dbReference>
<dbReference type="OrthoDB" id="9771433at2"/>
<dbReference type="AlphaFoldDB" id="A0A327KV69"/>
<dbReference type="PANTHER" id="PTHR42905">
    <property type="entry name" value="PHOSPHOENOLPYRUVATE CARBOXYLASE"/>
    <property type="match status" value="1"/>
</dbReference>
<dbReference type="CDD" id="cd00377">
    <property type="entry name" value="ICL_PEPM"/>
    <property type="match status" value="1"/>
</dbReference>
<name>A0A327KV69_9BRAD</name>
<dbReference type="InterPro" id="IPR040442">
    <property type="entry name" value="Pyrv_kinase-like_dom_sf"/>
</dbReference>
<dbReference type="GO" id="GO:0016833">
    <property type="term" value="F:oxo-acid-lyase activity"/>
    <property type="evidence" value="ECO:0007669"/>
    <property type="project" value="UniProtKB-ARBA"/>
</dbReference>
<comment type="caution">
    <text evidence="1">The sequence shown here is derived from an EMBL/GenBank/DDBJ whole genome shotgun (WGS) entry which is preliminary data.</text>
</comment>
<evidence type="ECO:0000313" key="1">
    <source>
        <dbReference type="EMBL" id="RAI42107.1"/>
    </source>
</evidence>
<proteinExistence type="predicted"/>
<dbReference type="Proteomes" id="UP000248863">
    <property type="component" value="Unassembled WGS sequence"/>
</dbReference>
<keyword evidence="2" id="KW-1185">Reference proteome</keyword>
<dbReference type="SUPFAM" id="SSF51621">
    <property type="entry name" value="Phosphoenolpyruvate/pyruvate domain"/>
    <property type="match status" value="1"/>
</dbReference>